<feature type="region of interest" description="Disordered" evidence="10">
    <location>
        <begin position="187"/>
        <end position="231"/>
    </location>
</feature>
<feature type="transmembrane region" description="Helical" evidence="11">
    <location>
        <begin position="353"/>
        <end position="373"/>
    </location>
</feature>
<feature type="compositionally biased region" description="Basic and acidic residues" evidence="10">
    <location>
        <begin position="1"/>
        <end position="13"/>
    </location>
</feature>
<dbReference type="PANTHER" id="PTHR21257">
    <property type="entry name" value="DELTA(14)-STEROL REDUCTASE"/>
    <property type="match status" value="1"/>
</dbReference>
<sequence>MERRLRRPRREEAAAAPLASTQPSLLPVTRRAGSVAAAAAATGPATRTRVSPSRNKVVQPISEVELAPRTRRSSRPRSSVGPMTSSLPVKTSVKSPTPIREVPEVSSPVRQATSNLPMTLTTNTASRAPNKSFNTSSVNSSSAVNTYSSSSTTTEHIEIRTEGGGEVDIDAIRKRITERLRRSVSKTLSSLGGTKATNTEDGSRYSRSLSRSVYEDEKSSKQSYSTGEEDLYEEDELEEDEFRSFNATLQSANQGETSCRQMKSPKEFGGWLGAFLLLVVVPFCVYYLTWSCAARNNCQFKNVNLAVLVDWNYLARQVFQIRVVGAFVAYQVAVFLLVALLPGRRVHLTRETYKFNSLAVAMVLIIAGGYAEYKKYPVVSYILRHYLRFCIFGIVSAFVAAAWSYWRVDTAKYNVLRHNVSNEYGRTGNFVVDFALGRQLNPKWMGRVDWKQYYYRLSMVSTLLYATCYIYQTLQWPKPHPMTDGITLARYYINNTHYDPATLLSASCLLLYVLDAIVFEHHLSSSFELQYEGYGCLLLLRYAATPYLLTAVTKYFYDQRVPITCWYAPIGVVALLLLGLCVKRFSSAYKYKYRLNSQNPIFSNIETIHTFQGNRILLTGLWGHVRQPNYLGDIIALVALAAPMSLRLAWPPVLGLVLLVLVLLHRTTRSNARNHARYHSAWNRYCARVRYSILPRVF</sequence>
<dbReference type="Proteomes" id="UP000001819">
    <property type="component" value="Chromosome 3"/>
</dbReference>
<keyword evidence="8 13" id="KW-0675">Receptor</keyword>
<feature type="transmembrane region" description="Helical" evidence="11">
    <location>
        <begin position="652"/>
        <end position="668"/>
    </location>
</feature>
<feature type="transmembrane region" description="Helical" evidence="11">
    <location>
        <begin position="453"/>
        <end position="472"/>
    </location>
</feature>
<keyword evidence="3" id="KW-0597">Phosphoprotein</keyword>
<evidence type="ECO:0000256" key="1">
    <source>
        <dbReference type="ARBA" id="ARBA00004473"/>
    </source>
</evidence>
<evidence type="ECO:0000256" key="6">
    <source>
        <dbReference type="ARBA" id="ARBA00023125"/>
    </source>
</evidence>
<dbReference type="GO" id="GO:0003677">
    <property type="term" value="F:DNA binding"/>
    <property type="evidence" value="ECO:0007669"/>
    <property type="project" value="UniProtKB-KW"/>
</dbReference>
<dbReference type="GO" id="GO:0016628">
    <property type="term" value="F:oxidoreductase activity, acting on the CH-CH group of donors, NAD or NADP as acceptor"/>
    <property type="evidence" value="ECO:0007669"/>
    <property type="project" value="InterPro"/>
</dbReference>
<evidence type="ECO:0000256" key="7">
    <source>
        <dbReference type="ARBA" id="ARBA00023136"/>
    </source>
</evidence>
<feature type="compositionally biased region" description="Polar residues" evidence="10">
    <location>
        <begin position="108"/>
        <end position="131"/>
    </location>
</feature>
<feature type="compositionally biased region" description="Low complexity" evidence="10">
    <location>
        <begin position="39"/>
        <end position="50"/>
    </location>
</feature>
<dbReference type="KEGG" id="dpo:4805241"/>
<comment type="subcellular location">
    <subcellularLocation>
        <location evidence="1">Nucleus inner membrane</location>
        <topology evidence="1">Multi-pass membrane protein</topology>
    </subcellularLocation>
</comment>
<evidence type="ECO:0000256" key="11">
    <source>
        <dbReference type="SAM" id="Phobius"/>
    </source>
</evidence>
<dbReference type="InterPro" id="IPR001171">
    <property type="entry name" value="ERG24_DHCR-like"/>
</dbReference>
<keyword evidence="7 11" id="KW-0472">Membrane</keyword>
<feature type="transmembrane region" description="Helical" evidence="11">
    <location>
        <begin position="268"/>
        <end position="288"/>
    </location>
</feature>
<dbReference type="InParanoid" id="A0A6I8UVT1"/>
<dbReference type="AlphaFoldDB" id="A0A6I8UVT1"/>
<keyword evidence="12" id="KW-1185">Reference proteome</keyword>
<comment type="similarity">
    <text evidence="2">Belongs to the ERG4/ERG24 family.</text>
</comment>
<organism evidence="12 13">
    <name type="scientific">Drosophila pseudoobscura pseudoobscura</name>
    <name type="common">Fruit fly</name>
    <dbReference type="NCBI Taxonomy" id="46245"/>
    <lineage>
        <taxon>Eukaryota</taxon>
        <taxon>Metazoa</taxon>
        <taxon>Ecdysozoa</taxon>
        <taxon>Arthropoda</taxon>
        <taxon>Hexapoda</taxon>
        <taxon>Insecta</taxon>
        <taxon>Pterygota</taxon>
        <taxon>Neoptera</taxon>
        <taxon>Endopterygota</taxon>
        <taxon>Diptera</taxon>
        <taxon>Brachycera</taxon>
        <taxon>Muscomorpha</taxon>
        <taxon>Ephydroidea</taxon>
        <taxon>Drosophilidae</taxon>
        <taxon>Drosophila</taxon>
        <taxon>Sophophora</taxon>
    </lineage>
</organism>
<feature type="compositionally biased region" description="Polar residues" evidence="10">
    <location>
        <begin position="187"/>
        <end position="200"/>
    </location>
</feature>
<proteinExistence type="inferred from homology"/>
<name>A0A6I8UVT1_DROPS</name>
<feature type="compositionally biased region" description="Polar residues" evidence="10">
    <location>
        <begin position="81"/>
        <end position="95"/>
    </location>
</feature>
<keyword evidence="5 11" id="KW-1133">Transmembrane helix</keyword>
<evidence type="ECO:0000256" key="8">
    <source>
        <dbReference type="ARBA" id="ARBA00023170"/>
    </source>
</evidence>
<keyword evidence="6" id="KW-0238">DNA-binding</keyword>
<evidence type="ECO:0000256" key="5">
    <source>
        <dbReference type="ARBA" id="ARBA00022989"/>
    </source>
</evidence>
<feature type="transmembrane region" description="Helical" evidence="11">
    <location>
        <begin position="385"/>
        <end position="406"/>
    </location>
</feature>
<dbReference type="PANTHER" id="PTHR21257:SF55">
    <property type="entry name" value="DELTA(14)-STEROL REDUCTASE LBR"/>
    <property type="match status" value="1"/>
</dbReference>
<feature type="transmembrane region" description="Helical" evidence="11">
    <location>
        <begin position="561"/>
        <end position="582"/>
    </location>
</feature>
<feature type="region of interest" description="Disordered" evidence="10">
    <location>
        <begin position="39"/>
        <end position="159"/>
    </location>
</feature>
<protein>
    <submittedName>
        <fullName evidence="13">Lamin-B receptor</fullName>
    </submittedName>
</protein>
<dbReference type="GO" id="GO:0016126">
    <property type="term" value="P:sterol biosynthetic process"/>
    <property type="evidence" value="ECO:0007669"/>
    <property type="project" value="InterPro"/>
</dbReference>
<evidence type="ECO:0000313" key="13">
    <source>
        <dbReference type="RefSeq" id="XP_001361674.2"/>
    </source>
</evidence>
<evidence type="ECO:0000256" key="4">
    <source>
        <dbReference type="ARBA" id="ARBA00022692"/>
    </source>
</evidence>
<evidence type="ECO:0000256" key="3">
    <source>
        <dbReference type="ARBA" id="ARBA00022553"/>
    </source>
</evidence>
<feature type="transmembrane region" description="Helical" evidence="11">
    <location>
        <begin position="319"/>
        <end position="341"/>
    </location>
</feature>
<accession>A0A6I8UVT1</accession>
<feature type="compositionally biased region" description="Low complexity" evidence="10">
    <location>
        <begin position="132"/>
        <end position="154"/>
    </location>
</feature>
<evidence type="ECO:0000313" key="12">
    <source>
        <dbReference type="Proteomes" id="UP000001819"/>
    </source>
</evidence>
<gene>
    <name evidence="13" type="primary">LBR</name>
</gene>
<evidence type="ECO:0000256" key="10">
    <source>
        <dbReference type="SAM" id="MobiDB-lite"/>
    </source>
</evidence>
<reference evidence="12" key="1">
    <citation type="submission" date="2024-06" db="UniProtKB">
        <authorList>
            <consortium name="RefSeq"/>
        </authorList>
    </citation>
    <scope>NUCLEOTIDE SEQUENCE [LARGE SCALE GENOMIC DNA]</scope>
    <source>
        <strain evidence="12">MV2-25</strain>
    </source>
</reference>
<keyword evidence="4 11" id="KW-0812">Transmembrane</keyword>
<dbReference type="Gene3D" id="1.20.120.1630">
    <property type="match status" value="1"/>
</dbReference>
<evidence type="ECO:0000256" key="2">
    <source>
        <dbReference type="ARBA" id="ARBA00005402"/>
    </source>
</evidence>
<dbReference type="RefSeq" id="XP_001361674.2">
    <property type="nucleotide sequence ID" value="XM_001361637.4"/>
</dbReference>
<keyword evidence="9" id="KW-0539">Nucleus</keyword>
<dbReference type="FunFam" id="1.20.120.1630:FF:000013">
    <property type="entry name" value="Lamin-B receptor-like Protein"/>
    <property type="match status" value="1"/>
</dbReference>
<dbReference type="FunCoup" id="A0A6I8UVT1">
    <property type="interactions" value="612"/>
</dbReference>
<dbReference type="Pfam" id="PF01222">
    <property type="entry name" value="ERG4_ERG24"/>
    <property type="match status" value="1"/>
</dbReference>
<dbReference type="GO" id="GO:0005637">
    <property type="term" value="C:nuclear inner membrane"/>
    <property type="evidence" value="ECO:0007669"/>
    <property type="project" value="UniProtKB-SubCell"/>
</dbReference>
<feature type="region of interest" description="Disordered" evidence="10">
    <location>
        <begin position="1"/>
        <end position="27"/>
    </location>
</feature>
<evidence type="ECO:0000256" key="9">
    <source>
        <dbReference type="ARBA" id="ARBA00023242"/>
    </source>
</evidence>
<feature type="transmembrane region" description="Helical" evidence="11">
    <location>
        <begin position="531"/>
        <end position="549"/>
    </location>
</feature>
<reference evidence="13" key="2">
    <citation type="submission" date="2025-08" db="UniProtKB">
        <authorList>
            <consortium name="RefSeq"/>
        </authorList>
    </citation>
    <scope>IDENTIFICATION</scope>
    <source>
        <strain evidence="13">MV-25-SWS-2005</strain>
        <tissue evidence="13">Whole body</tissue>
    </source>
</reference>